<gene>
    <name evidence="2" type="ORF">H8S00_02100</name>
</gene>
<dbReference type="Proteomes" id="UP000597877">
    <property type="component" value="Unassembled WGS sequence"/>
</dbReference>
<proteinExistence type="predicted"/>
<evidence type="ECO:0000313" key="3">
    <source>
        <dbReference type="Proteomes" id="UP000597877"/>
    </source>
</evidence>
<name>A0ABR7EZN1_9FIRM</name>
<keyword evidence="1" id="KW-0175">Coiled coil</keyword>
<accession>A0ABR7EZN1</accession>
<protein>
    <submittedName>
        <fullName evidence="2">Septum formation initiator family protein</fullName>
    </submittedName>
</protein>
<organism evidence="2 3">
    <name type="scientific">Eubacterium segne</name>
    <dbReference type="NCBI Taxonomy" id="2763045"/>
    <lineage>
        <taxon>Bacteria</taxon>
        <taxon>Bacillati</taxon>
        <taxon>Bacillota</taxon>
        <taxon>Clostridia</taxon>
        <taxon>Eubacteriales</taxon>
        <taxon>Eubacteriaceae</taxon>
        <taxon>Eubacterium</taxon>
    </lineage>
</organism>
<comment type="caution">
    <text evidence="2">The sequence shown here is derived from an EMBL/GenBank/DDBJ whole genome shotgun (WGS) entry which is preliminary data.</text>
</comment>
<evidence type="ECO:0000313" key="2">
    <source>
        <dbReference type="EMBL" id="MBC5666786.1"/>
    </source>
</evidence>
<dbReference type="InterPro" id="IPR007060">
    <property type="entry name" value="FtsL/DivIC"/>
</dbReference>
<feature type="coiled-coil region" evidence="1">
    <location>
        <begin position="27"/>
        <end position="54"/>
    </location>
</feature>
<dbReference type="EMBL" id="JACOOZ010000001">
    <property type="protein sequence ID" value="MBC5666786.1"/>
    <property type="molecule type" value="Genomic_DNA"/>
</dbReference>
<sequence>MILSISFVVVAFCIVMGIQMYNQYKTLNELKAQESKLQKKYEKELQLSEELKEREEYVKTDSYIEEMARKLGLLYPNEVIIKPEE</sequence>
<evidence type="ECO:0000256" key="1">
    <source>
        <dbReference type="SAM" id="Coils"/>
    </source>
</evidence>
<dbReference type="RefSeq" id="WP_021952158.1">
    <property type="nucleotide sequence ID" value="NZ_JACOOZ010000001.1"/>
</dbReference>
<keyword evidence="3" id="KW-1185">Reference proteome</keyword>
<reference evidence="2 3" key="1">
    <citation type="submission" date="2020-08" db="EMBL/GenBank/DDBJ databases">
        <title>Genome public.</title>
        <authorList>
            <person name="Liu C."/>
            <person name="Sun Q."/>
        </authorList>
    </citation>
    <scope>NUCLEOTIDE SEQUENCE [LARGE SCALE GENOMIC DNA]</scope>
    <source>
        <strain evidence="2 3">BX4</strain>
    </source>
</reference>
<dbReference type="Pfam" id="PF04977">
    <property type="entry name" value="DivIC"/>
    <property type="match status" value="1"/>
</dbReference>